<feature type="compositionally biased region" description="Polar residues" evidence="1">
    <location>
        <begin position="134"/>
        <end position="151"/>
    </location>
</feature>
<evidence type="ECO:0000256" key="2">
    <source>
        <dbReference type="SAM" id="SignalP"/>
    </source>
</evidence>
<gene>
    <name evidence="3" type="ORF">DSM5745_11155</name>
</gene>
<feature type="signal peptide" evidence="2">
    <location>
        <begin position="1"/>
        <end position="27"/>
    </location>
</feature>
<feature type="region of interest" description="Disordered" evidence="1">
    <location>
        <begin position="134"/>
        <end position="180"/>
    </location>
</feature>
<dbReference type="AlphaFoldDB" id="A0A3D8QB10"/>
<evidence type="ECO:0000256" key="1">
    <source>
        <dbReference type="SAM" id="MobiDB-lite"/>
    </source>
</evidence>
<feature type="compositionally biased region" description="Polar residues" evidence="1">
    <location>
        <begin position="61"/>
        <end position="80"/>
    </location>
</feature>
<organism evidence="3 4">
    <name type="scientific">Aspergillus mulundensis</name>
    <dbReference type="NCBI Taxonomy" id="1810919"/>
    <lineage>
        <taxon>Eukaryota</taxon>
        <taxon>Fungi</taxon>
        <taxon>Dikarya</taxon>
        <taxon>Ascomycota</taxon>
        <taxon>Pezizomycotina</taxon>
        <taxon>Eurotiomycetes</taxon>
        <taxon>Eurotiomycetidae</taxon>
        <taxon>Eurotiales</taxon>
        <taxon>Aspergillaceae</taxon>
        <taxon>Aspergillus</taxon>
        <taxon>Aspergillus subgen. Nidulantes</taxon>
    </lineage>
</organism>
<comment type="caution">
    <text evidence="3">The sequence shown here is derived from an EMBL/GenBank/DDBJ whole genome shotgun (WGS) entry which is preliminary data.</text>
</comment>
<protein>
    <submittedName>
        <fullName evidence="3">Uncharacterized protein</fullName>
    </submittedName>
</protein>
<dbReference type="RefSeq" id="XP_026598246.1">
    <property type="nucleotide sequence ID" value="XM_026753171.1"/>
</dbReference>
<evidence type="ECO:0000313" key="3">
    <source>
        <dbReference type="EMBL" id="RDW58949.1"/>
    </source>
</evidence>
<feature type="compositionally biased region" description="Basic and acidic residues" evidence="1">
    <location>
        <begin position="170"/>
        <end position="180"/>
    </location>
</feature>
<dbReference type="Proteomes" id="UP000256690">
    <property type="component" value="Unassembled WGS sequence"/>
</dbReference>
<dbReference type="GeneID" id="38121525"/>
<name>A0A3D8QB10_9EURO</name>
<dbReference type="EMBL" id="PVWQ01000022">
    <property type="protein sequence ID" value="RDW58949.1"/>
    <property type="molecule type" value="Genomic_DNA"/>
</dbReference>
<accession>A0A3D8QB10</accession>
<keyword evidence="2" id="KW-0732">Signal</keyword>
<feature type="chain" id="PRO_5017725771" evidence="2">
    <location>
        <begin position="28"/>
        <end position="180"/>
    </location>
</feature>
<reference evidence="3 4" key="1">
    <citation type="journal article" date="2018" name="IMA Fungus">
        <title>IMA Genome-F 9: Draft genome sequence of Annulohypoxylon stygium, Aspergillus mulundensis, Berkeleyomyces basicola (syn. Thielaviopsis basicola), Ceratocystis smalleyi, two Cercospora beticola strains, Coleophoma cylindrospora, Fusarium fracticaudum, Phialophora cf. hyalina, and Morchella septimelata.</title>
        <authorList>
            <person name="Wingfield B.D."/>
            <person name="Bills G.F."/>
            <person name="Dong Y."/>
            <person name="Huang W."/>
            <person name="Nel W.J."/>
            <person name="Swalarsk-Parry B.S."/>
            <person name="Vaghefi N."/>
            <person name="Wilken P.M."/>
            <person name="An Z."/>
            <person name="de Beer Z.W."/>
            <person name="De Vos L."/>
            <person name="Chen L."/>
            <person name="Duong T.A."/>
            <person name="Gao Y."/>
            <person name="Hammerbacher A."/>
            <person name="Kikkert J.R."/>
            <person name="Li Y."/>
            <person name="Li H."/>
            <person name="Li K."/>
            <person name="Li Q."/>
            <person name="Liu X."/>
            <person name="Ma X."/>
            <person name="Naidoo K."/>
            <person name="Pethybridge S.J."/>
            <person name="Sun J."/>
            <person name="Steenkamp E.T."/>
            <person name="van der Nest M.A."/>
            <person name="van Wyk S."/>
            <person name="Wingfield M.J."/>
            <person name="Xiong C."/>
            <person name="Yue Q."/>
            <person name="Zhang X."/>
        </authorList>
    </citation>
    <scope>NUCLEOTIDE SEQUENCE [LARGE SCALE GENOMIC DNA]</scope>
    <source>
        <strain evidence="3 4">DSM 5745</strain>
    </source>
</reference>
<feature type="region of interest" description="Disordered" evidence="1">
    <location>
        <begin position="59"/>
        <end position="80"/>
    </location>
</feature>
<evidence type="ECO:0000313" key="4">
    <source>
        <dbReference type="Proteomes" id="UP000256690"/>
    </source>
</evidence>
<keyword evidence="4" id="KW-1185">Reference proteome</keyword>
<proteinExistence type="predicted"/>
<sequence length="180" mass="19186">MRFWLCSSLLTASTLVPLRYFSHPAPASTPNQGRQGQLAFQDYFVPNPRILSDEIMAESYPDNNPISSSTPTAHQRLATGQTPSSFLLLRRVSIDPTFPGSKTPPGNGVTTAAALELNNSEAISIQQDITSTFDGNPLRTASFNPALSGQQKPPAAWPCHSDSSESAGAQKERDGGGNVA</sequence>